<dbReference type="Gene3D" id="1.10.30.50">
    <property type="match status" value="1"/>
</dbReference>
<dbReference type="EMBL" id="PVRR01000017">
    <property type="protein sequence ID" value="PRT35330.1"/>
    <property type="molecule type" value="Genomic_DNA"/>
</dbReference>
<dbReference type="CDD" id="cd00085">
    <property type="entry name" value="HNHc"/>
    <property type="match status" value="1"/>
</dbReference>
<evidence type="ECO:0000313" key="2">
    <source>
        <dbReference type="EMBL" id="PRT35330.1"/>
    </source>
</evidence>
<sequence>MAERLTYEEVDQTFKDAGCELLSDTYVRARDKLKYRCNCGNISEISLDKFKRGQRCSECKKMKISVKQRHSYEYVKGFFQDKGCKLLSENYTGNKQKLNYICTCGNEACITFAKFQAGQRCVKCKFRKIGEKLRGSNSPLWNPNKTMEERIMDRHYPEYRTWRRSVFERDGYTCQFCGEVGGTLNAHHILAYAEFPDLRTDINNGITLCEECHKYYHKMFTVQYAEDTSFREFMRGEWNEPWYAGEKEVMWGVEDV</sequence>
<accession>A0ABX5DPH2</accession>
<organism evidence="2 3">
    <name type="scientific">Bacillus wiedmannii</name>
    <dbReference type="NCBI Taxonomy" id="1890302"/>
    <lineage>
        <taxon>Bacteria</taxon>
        <taxon>Bacillati</taxon>
        <taxon>Bacillota</taxon>
        <taxon>Bacilli</taxon>
        <taxon>Bacillales</taxon>
        <taxon>Bacillaceae</taxon>
        <taxon>Bacillus</taxon>
        <taxon>Bacillus cereus group</taxon>
    </lineage>
</organism>
<protein>
    <recommendedName>
        <fullName evidence="1">HNH nuclease domain-containing protein</fullName>
    </recommendedName>
</protein>
<dbReference type="Pfam" id="PF01844">
    <property type="entry name" value="HNH"/>
    <property type="match status" value="1"/>
</dbReference>
<feature type="domain" description="HNH nuclease" evidence="1">
    <location>
        <begin position="161"/>
        <end position="214"/>
    </location>
</feature>
<evidence type="ECO:0000259" key="1">
    <source>
        <dbReference type="SMART" id="SM00507"/>
    </source>
</evidence>
<evidence type="ECO:0000313" key="3">
    <source>
        <dbReference type="Proteomes" id="UP000239236"/>
    </source>
</evidence>
<reference evidence="2 3" key="1">
    <citation type="submission" date="2018-03" db="EMBL/GenBank/DDBJ databases">
        <title>Genotypic and phenotypic analysis of antagonistic Bacillus spp. isolated from rhizosphere soil of plants in Tibet.</title>
        <authorList>
            <person name="Borriss R."/>
            <person name="Lasch P."/>
            <person name="Wu L."/>
            <person name="Wu H."/>
            <person name="Gao X."/>
        </authorList>
    </citation>
    <scope>NUCLEOTIDE SEQUENCE [LARGE SCALE GENOMIC DNA]</scope>
    <source>
        <strain evidence="2 3">NMSW16</strain>
    </source>
</reference>
<dbReference type="InterPro" id="IPR003615">
    <property type="entry name" value="HNH_nuc"/>
</dbReference>
<dbReference type="Proteomes" id="UP000239236">
    <property type="component" value="Unassembled WGS sequence"/>
</dbReference>
<proteinExistence type="predicted"/>
<dbReference type="InterPro" id="IPR002711">
    <property type="entry name" value="HNH"/>
</dbReference>
<keyword evidence="3" id="KW-1185">Reference proteome</keyword>
<gene>
    <name evidence="2" type="ORF">C6357_29495</name>
</gene>
<name>A0ABX5DPH2_9BACI</name>
<comment type="caution">
    <text evidence="2">The sequence shown here is derived from an EMBL/GenBank/DDBJ whole genome shotgun (WGS) entry which is preliminary data.</text>
</comment>
<dbReference type="RefSeq" id="WP_106102886.1">
    <property type="nucleotide sequence ID" value="NZ_PVRR01000017.1"/>
</dbReference>
<dbReference type="SMART" id="SM00507">
    <property type="entry name" value="HNHc"/>
    <property type="match status" value="1"/>
</dbReference>